<dbReference type="EMBL" id="JACIGW010000002">
    <property type="protein sequence ID" value="MBB4349056.1"/>
    <property type="molecule type" value="Genomic_DNA"/>
</dbReference>
<proteinExistence type="predicted"/>
<dbReference type="PANTHER" id="PTHR12526">
    <property type="entry name" value="GLYCOSYLTRANSFERASE"/>
    <property type="match status" value="1"/>
</dbReference>
<dbReference type="Gene3D" id="3.40.50.2000">
    <property type="entry name" value="Glycogen Phosphorylase B"/>
    <property type="match status" value="2"/>
</dbReference>
<evidence type="ECO:0000313" key="4">
    <source>
        <dbReference type="EMBL" id="MBB4447355.1"/>
    </source>
</evidence>
<evidence type="ECO:0000313" key="6">
    <source>
        <dbReference type="Proteomes" id="UP000524535"/>
    </source>
</evidence>
<dbReference type="GO" id="GO:0016757">
    <property type="term" value="F:glycosyltransferase activity"/>
    <property type="evidence" value="ECO:0007669"/>
    <property type="project" value="InterPro"/>
</dbReference>
<keyword evidence="6" id="KW-1185">Reference proteome</keyword>
<reference evidence="5 6" key="1">
    <citation type="submission" date="2020-08" db="EMBL/GenBank/DDBJ databases">
        <title>Genomic Encyclopedia of Type Strains, Phase IV (KMG-V): Genome sequencing to study the core and pangenomes of soil and plant-associated prokaryotes.</title>
        <authorList>
            <person name="Whitman W."/>
        </authorList>
    </citation>
    <scope>NUCLEOTIDE SEQUENCE [LARGE SCALE GENOMIC DNA]</scope>
    <source>
        <strain evidence="3 6">SEMIA 444</strain>
        <strain evidence="2 5">SEMIA 448</strain>
        <strain evidence="4 7">SEMIA 452</strain>
    </source>
</reference>
<accession>A0A7W6S8B8</accession>
<gene>
    <name evidence="3" type="ORF">GGE31_003237</name>
    <name evidence="2" type="ORF">GGE33_002798</name>
    <name evidence="4" type="ORF">GGE35_003178</name>
</gene>
<protein>
    <submittedName>
        <fullName evidence="2">Glycosyltransferase involved in cell wall biosynthesis</fullName>
    </submittedName>
</protein>
<dbReference type="EMBL" id="JACIGY010000004">
    <property type="protein sequence ID" value="MBB4412723.1"/>
    <property type="molecule type" value="Genomic_DNA"/>
</dbReference>
<dbReference type="SUPFAM" id="SSF53756">
    <property type="entry name" value="UDP-Glycosyltransferase/glycogen phosphorylase"/>
    <property type="match status" value="1"/>
</dbReference>
<evidence type="ECO:0000313" key="2">
    <source>
        <dbReference type="EMBL" id="MBB4349056.1"/>
    </source>
</evidence>
<dbReference type="CDD" id="cd03801">
    <property type="entry name" value="GT4_PimA-like"/>
    <property type="match status" value="1"/>
</dbReference>
<dbReference type="InterPro" id="IPR001296">
    <property type="entry name" value="Glyco_trans_1"/>
</dbReference>
<organism evidence="2 5">
    <name type="scientific">Aliirhizobium cellulosilyticum</name>
    <dbReference type="NCBI Taxonomy" id="393664"/>
    <lineage>
        <taxon>Bacteria</taxon>
        <taxon>Pseudomonadati</taxon>
        <taxon>Pseudomonadota</taxon>
        <taxon>Alphaproteobacteria</taxon>
        <taxon>Hyphomicrobiales</taxon>
        <taxon>Rhizobiaceae</taxon>
        <taxon>Aliirhizobium</taxon>
    </lineage>
</organism>
<dbReference type="Proteomes" id="UP000520770">
    <property type="component" value="Unassembled WGS sequence"/>
</dbReference>
<evidence type="ECO:0000313" key="7">
    <source>
        <dbReference type="Proteomes" id="UP000576087"/>
    </source>
</evidence>
<keyword evidence="2" id="KW-0808">Transferase</keyword>
<name>A0A7W6S8B8_9HYPH</name>
<dbReference type="Pfam" id="PF00534">
    <property type="entry name" value="Glycos_transf_1"/>
    <property type="match status" value="1"/>
</dbReference>
<feature type="domain" description="Glycosyl transferase family 1" evidence="1">
    <location>
        <begin position="221"/>
        <end position="387"/>
    </location>
</feature>
<dbReference type="Proteomes" id="UP000524535">
    <property type="component" value="Unassembled WGS sequence"/>
</dbReference>
<dbReference type="AlphaFoldDB" id="A0A7W6S8B8"/>
<evidence type="ECO:0000259" key="1">
    <source>
        <dbReference type="Pfam" id="PF00534"/>
    </source>
</evidence>
<sequence>MNIPNKMVVLLKGYPRLSETFIAQELRGLELAGFKLELMSMRRPTDKKRHPVHDEIEAPVHYLPEYLHEEPLRVVKAFFHWFGKPSFRAAAKAFLKDLPRDISRNRFRRFGQALVLAREWPKGADWLHVHFIHTPASVARYASQLLGIPFTVSAHAKDIWTSPDWELSDKLDDASWTVTCTRGGADHLRTLSENAGKVHLSYHGLNLSRFPSPDRAAATRDGSNPNDPITILAVGRAVPKKGFDILLKALALLPADLHWRLDHVGGGDELKVLKPLAEELGLAGRVSWHGAMSQQEVLQRYGEADIFALPCRIGKDGDRDGLPNVLVEAASQRILCISTTISGIPELFVDQENGLLVEPEDTLALAKALETAIRNPSERDRMARNAEAKVRGHFDHKTSISDLERLFSAAYSTLANKEPSQP</sequence>
<dbReference type="Proteomes" id="UP000576087">
    <property type="component" value="Unassembled WGS sequence"/>
</dbReference>
<dbReference type="EMBL" id="JACIHM010000004">
    <property type="protein sequence ID" value="MBB4447355.1"/>
    <property type="molecule type" value="Genomic_DNA"/>
</dbReference>
<evidence type="ECO:0000313" key="5">
    <source>
        <dbReference type="Proteomes" id="UP000520770"/>
    </source>
</evidence>
<evidence type="ECO:0000313" key="3">
    <source>
        <dbReference type="EMBL" id="MBB4412723.1"/>
    </source>
</evidence>
<comment type="caution">
    <text evidence="2">The sequence shown here is derived from an EMBL/GenBank/DDBJ whole genome shotgun (WGS) entry which is preliminary data.</text>
</comment>